<evidence type="ECO:0000313" key="1">
    <source>
        <dbReference type="EMBL" id="PYH28199.1"/>
    </source>
</evidence>
<reference evidence="1" key="1">
    <citation type="submission" date="2016-12" db="EMBL/GenBank/DDBJ databases">
        <title>The genomes of Aspergillus section Nigri reveals drivers in fungal speciation.</title>
        <authorList>
            <consortium name="DOE Joint Genome Institute"/>
            <person name="Vesth T.C."/>
            <person name="Nybo J."/>
            <person name="Theobald S."/>
            <person name="Brandl J."/>
            <person name="Frisvad J.C."/>
            <person name="Nielsen K.F."/>
            <person name="Lyhne E.K."/>
            <person name="Kogle M.E."/>
            <person name="Kuo A."/>
            <person name="Riley R."/>
            <person name="Clum A."/>
            <person name="Nolan M."/>
            <person name="Lipzen A."/>
            <person name="Salamov A."/>
            <person name="Henrissat B."/>
            <person name="Wiebenga A."/>
            <person name="De Vries R.P."/>
            <person name="Grigoriev I.V."/>
            <person name="Mortensen U.H."/>
            <person name="Andersen M.R."/>
            <person name="Baker S.E."/>
        </authorList>
    </citation>
    <scope>NUCLEOTIDE SEQUENCE [LARGE SCALE GENOMIC DNA]</scope>
    <source>
        <strain evidence="1">CBS 115656</strain>
    </source>
</reference>
<dbReference type="RefSeq" id="XP_025473677.1">
    <property type="nucleotide sequence ID" value="XM_025619996.1"/>
</dbReference>
<accession>A0A318Y324</accession>
<protein>
    <submittedName>
        <fullName evidence="1">Uncharacterized protein</fullName>
    </submittedName>
</protein>
<feature type="non-terminal residue" evidence="1">
    <location>
        <position position="1"/>
    </location>
</feature>
<evidence type="ECO:0000313" key="2">
    <source>
        <dbReference type="Proteomes" id="UP000247647"/>
    </source>
</evidence>
<dbReference type="GeneID" id="37122452"/>
<proteinExistence type="predicted"/>
<keyword evidence="2" id="KW-1185">Reference proteome</keyword>
<sequence length="79" mass="9550">WYVASAAGQRRLSEKEKFMVRTTNTFAERFIYRFKKAIISNIPVEDRSEIYSWIKKILPADKIIEDIKKQKFNFIRDDF</sequence>
<dbReference type="Proteomes" id="UP000247647">
    <property type="component" value="Unassembled WGS sequence"/>
</dbReference>
<dbReference type="EMBL" id="KZ821533">
    <property type="protein sequence ID" value="PYH28199.1"/>
    <property type="molecule type" value="Genomic_DNA"/>
</dbReference>
<gene>
    <name evidence="1" type="ORF">BO87DRAFT_322780</name>
</gene>
<dbReference type="AlphaFoldDB" id="A0A318Y324"/>
<name>A0A318Y324_ASPNB</name>
<organism evidence="1 2">
    <name type="scientific">Aspergillus neoniger (strain CBS 115656)</name>
    <dbReference type="NCBI Taxonomy" id="1448310"/>
    <lineage>
        <taxon>Eukaryota</taxon>
        <taxon>Fungi</taxon>
        <taxon>Dikarya</taxon>
        <taxon>Ascomycota</taxon>
        <taxon>Pezizomycotina</taxon>
        <taxon>Eurotiomycetes</taxon>
        <taxon>Eurotiomycetidae</taxon>
        <taxon>Eurotiales</taxon>
        <taxon>Aspergillaceae</taxon>
        <taxon>Aspergillus</taxon>
        <taxon>Aspergillus subgen. Circumdati</taxon>
    </lineage>
</organism>
<dbReference type="OrthoDB" id="4488673at2759"/>